<feature type="region of interest" description="Disordered" evidence="5">
    <location>
        <begin position="494"/>
        <end position="519"/>
    </location>
</feature>
<feature type="non-terminal residue" evidence="8">
    <location>
        <position position="1"/>
    </location>
</feature>
<dbReference type="InterPro" id="IPR013980">
    <property type="entry name" value="MANSC_dom"/>
</dbReference>
<proteinExistence type="predicted"/>
<keyword evidence="2 6" id="KW-0732">Signal</keyword>
<evidence type="ECO:0000256" key="3">
    <source>
        <dbReference type="ARBA" id="ARBA00023136"/>
    </source>
</evidence>
<gene>
    <name evidence="8" type="ORF">AKAME5_002308400</name>
</gene>
<feature type="compositionally biased region" description="Polar residues" evidence="5">
    <location>
        <begin position="204"/>
        <end position="219"/>
    </location>
</feature>
<accession>A0AAD3RKX8</accession>
<reference evidence="8" key="1">
    <citation type="submission" date="2022-08" db="EMBL/GenBank/DDBJ databases">
        <title>Genome sequencing of akame (Lates japonicus).</title>
        <authorList>
            <person name="Hashiguchi Y."/>
            <person name="Takahashi H."/>
        </authorList>
    </citation>
    <scope>NUCLEOTIDE SEQUENCE</scope>
    <source>
        <strain evidence="8">Kochi</strain>
    </source>
</reference>
<keyword evidence="9" id="KW-1185">Reference proteome</keyword>
<dbReference type="GO" id="GO:0031410">
    <property type="term" value="C:cytoplasmic vesicle"/>
    <property type="evidence" value="ECO:0007669"/>
    <property type="project" value="TreeGrafter"/>
</dbReference>
<dbReference type="PANTHER" id="PTHR46182">
    <property type="entry name" value="FI19480P1"/>
    <property type="match status" value="1"/>
</dbReference>
<dbReference type="PROSITE" id="PS50986">
    <property type="entry name" value="MANSC"/>
    <property type="match status" value="1"/>
</dbReference>
<evidence type="ECO:0000313" key="9">
    <source>
        <dbReference type="Proteomes" id="UP001279410"/>
    </source>
</evidence>
<dbReference type="AlphaFoldDB" id="A0AAD3RKX8"/>
<evidence type="ECO:0000256" key="2">
    <source>
        <dbReference type="ARBA" id="ARBA00022729"/>
    </source>
</evidence>
<keyword evidence="4" id="KW-0325">Glycoprotein</keyword>
<dbReference type="InterPro" id="IPR029865">
    <property type="entry name" value="KIAA0319-like"/>
</dbReference>
<dbReference type="SMART" id="SM00765">
    <property type="entry name" value="MANEC"/>
    <property type="match status" value="1"/>
</dbReference>
<evidence type="ECO:0000313" key="8">
    <source>
        <dbReference type="EMBL" id="GLD71760.1"/>
    </source>
</evidence>
<feature type="compositionally biased region" description="Polar residues" evidence="5">
    <location>
        <begin position="267"/>
        <end position="285"/>
    </location>
</feature>
<feature type="compositionally biased region" description="Polar residues" evidence="5">
    <location>
        <begin position="449"/>
        <end position="461"/>
    </location>
</feature>
<organism evidence="8 9">
    <name type="scientific">Lates japonicus</name>
    <name type="common">Japanese lates</name>
    <dbReference type="NCBI Taxonomy" id="270547"/>
    <lineage>
        <taxon>Eukaryota</taxon>
        <taxon>Metazoa</taxon>
        <taxon>Chordata</taxon>
        <taxon>Craniata</taxon>
        <taxon>Vertebrata</taxon>
        <taxon>Euteleostomi</taxon>
        <taxon>Actinopterygii</taxon>
        <taxon>Neopterygii</taxon>
        <taxon>Teleostei</taxon>
        <taxon>Neoteleostei</taxon>
        <taxon>Acanthomorphata</taxon>
        <taxon>Carangaria</taxon>
        <taxon>Carangaria incertae sedis</taxon>
        <taxon>Centropomidae</taxon>
        <taxon>Lates</taxon>
    </lineage>
</organism>
<feature type="compositionally biased region" description="Basic and acidic residues" evidence="5">
    <location>
        <begin position="222"/>
        <end position="240"/>
    </location>
</feature>
<dbReference type="GO" id="GO:0005886">
    <property type="term" value="C:plasma membrane"/>
    <property type="evidence" value="ECO:0007669"/>
    <property type="project" value="TreeGrafter"/>
</dbReference>
<protein>
    <submittedName>
        <fullName evidence="8">Dyslexia-associated protein KIAA0319-like protein</fullName>
    </submittedName>
</protein>
<feature type="region of interest" description="Disordered" evidence="5">
    <location>
        <begin position="434"/>
        <end position="461"/>
    </location>
</feature>
<dbReference type="Proteomes" id="UP001279410">
    <property type="component" value="Unassembled WGS sequence"/>
</dbReference>
<feature type="signal peptide" evidence="6">
    <location>
        <begin position="1"/>
        <end position="18"/>
    </location>
</feature>
<dbReference type="InterPro" id="IPR011106">
    <property type="entry name" value="MANSC_N"/>
</dbReference>
<evidence type="ECO:0000256" key="5">
    <source>
        <dbReference type="SAM" id="MobiDB-lite"/>
    </source>
</evidence>
<dbReference type="EMBL" id="BRZM01000727">
    <property type="protein sequence ID" value="GLD71760.1"/>
    <property type="molecule type" value="Genomic_DNA"/>
</dbReference>
<evidence type="ECO:0000256" key="1">
    <source>
        <dbReference type="ARBA" id="ARBA00004370"/>
    </source>
</evidence>
<dbReference type="PANTHER" id="PTHR46182:SF1">
    <property type="entry name" value="DYSLEXIA-ASSOCIATED PROTEIN KIAA0319"/>
    <property type="match status" value="1"/>
</dbReference>
<feature type="region of interest" description="Disordered" evidence="5">
    <location>
        <begin position="161"/>
        <end position="292"/>
    </location>
</feature>
<dbReference type="Pfam" id="PF23597">
    <property type="entry name" value="KIAA0319_N"/>
    <property type="match status" value="1"/>
</dbReference>
<comment type="subcellular location">
    <subcellularLocation>
        <location evidence="1">Membrane</location>
    </subcellularLocation>
</comment>
<feature type="domain" description="MANSC" evidence="7">
    <location>
        <begin position="9"/>
        <end position="95"/>
    </location>
</feature>
<dbReference type="GO" id="GO:0001764">
    <property type="term" value="P:neuron migration"/>
    <property type="evidence" value="ECO:0007669"/>
    <property type="project" value="TreeGrafter"/>
</dbReference>
<comment type="caution">
    <text evidence="8">The sequence shown here is derived from an EMBL/GenBank/DDBJ whole genome shotgun (WGS) entry which is preliminary data.</text>
</comment>
<evidence type="ECO:0000259" key="7">
    <source>
        <dbReference type="PROSITE" id="PS50986"/>
    </source>
</evidence>
<evidence type="ECO:0000256" key="6">
    <source>
        <dbReference type="SAM" id="SignalP"/>
    </source>
</evidence>
<name>A0AAD3RKX8_LATJO</name>
<sequence>MWEKTFLLLLHSVEAVVASQCWQGATFSEAVVSPAVESSGIMRVPGVSSLPQCVAACCDLPGYDLAWLFEGRCYILSCQQRENCQPRERPGADSFLAFLRRSSPQTLVLQSLVRGEPYRGRWRPLSRTSEAPGDLEALKDLALFDGPRLDFSDPGILDVEYSEGSQEERGGGGSEAETMTDQSPLKGRDGLNQSEAEDGPERALTQSSVAQIRASSGGNMSRGEEERTRRPTDPAAEKTTRPQSSTVPTSLTPSTTDSTQQDHVRTSALSPTTSHWPSSTITQPAADQPLMMSDGKPVQHWLTVSLQLLGGAISWRTWTKRMQRLGLGGSYTFELVSLSQEATDSASLTVKGAGSQESSSSCSASVYTSDSAQQLAQTLRGSVTGETRLRSHFLWVRAESTAGASCLLTQRHEPLCTWPTWWRHLPVPAEVTGSPGALHHRPRPPWRSDQVSRSRGTRWSDSSQLCCTSSTATSSQRCEDTLTSGEQTKVRKKTKYTILDNMEPEQEAGGLDPNSVSNT</sequence>
<evidence type="ECO:0000256" key="4">
    <source>
        <dbReference type="ARBA" id="ARBA00023180"/>
    </source>
</evidence>
<keyword evidence="3" id="KW-0472">Membrane</keyword>
<feature type="chain" id="PRO_5042251299" evidence="6">
    <location>
        <begin position="19"/>
        <end position="519"/>
    </location>
</feature>
<feature type="compositionally biased region" description="Low complexity" evidence="5">
    <location>
        <begin position="242"/>
        <end position="259"/>
    </location>
</feature>